<dbReference type="InterPro" id="IPR002110">
    <property type="entry name" value="Ankyrin_rpt"/>
</dbReference>
<evidence type="ECO:0000256" key="2">
    <source>
        <dbReference type="ARBA" id="ARBA00023043"/>
    </source>
</evidence>
<dbReference type="HOGENOM" id="CLU_032053_0_0_1"/>
<evidence type="ECO:0000256" key="3">
    <source>
        <dbReference type="PROSITE-ProRule" id="PRU00023"/>
    </source>
</evidence>
<feature type="repeat" description="ANK" evidence="3">
    <location>
        <begin position="301"/>
        <end position="333"/>
    </location>
</feature>
<dbReference type="PROSITE" id="PS50297">
    <property type="entry name" value="ANK_REP_REGION"/>
    <property type="match status" value="3"/>
</dbReference>
<dbReference type="GeneID" id="11512584"/>
<dbReference type="Pfam" id="PF12796">
    <property type="entry name" value="Ank_2"/>
    <property type="match status" value="2"/>
</dbReference>
<evidence type="ECO:0000313" key="6">
    <source>
        <dbReference type="Proteomes" id="UP000007322"/>
    </source>
</evidence>
<organism evidence="5 6">
    <name type="scientific">Thermothelomyces thermophilus (strain ATCC 42464 / BCRC 31852 / DSM 1799)</name>
    <name type="common">Sporotrichum thermophile</name>
    <dbReference type="NCBI Taxonomy" id="573729"/>
    <lineage>
        <taxon>Eukaryota</taxon>
        <taxon>Fungi</taxon>
        <taxon>Dikarya</taxon>
        <taxon>Ascomycota</taxon>
        <taxon>Pezizomycotina</taxon>
        <taxon>Sordariomycetes</taxon>
        <taxon>Sordariomycetidae</taxon>
        <taxon>Sordariales</taxon>
        <taxon>Chaetomiaceae</taxon>
        <taxon>Thermothelomyces</taxon>
    </lineage>
</organism>
<dbReference type="Gene3D" id="1.25.40.20">
    <property type="entry name" value="Ankyrin repeat-containing domain"/>
    <property type="match status" value="2"/>
</dbReference>
<dbReference type="RefSeq" id="XP_003662508.1">
    <property type="nucleotide sequence ID" value="XM_003662460.1"/>
</dbReference>
<dbReference type="KEGG" id="mtm:MYCTH_2303184"/>
<dbReference type="Proteomes" id="UP000007322">
    <property type="component" value="Chromosome 3"/>
</dbReference>
<protein>
    <submittedName>
        <fullName evidence="5">Uncharacterized protein</fullName>
    </submittedName>
</protein>
<dbReference type="PANTHER" id="PTHR24173:SF74">
    <property type="entry name" value="ANKYRIN REPEAT DOMAIN-CONTAINING PROTEIN 16"/>
    <property type="match status" value="1"/>
</dbReference>
<evidence type="ECO:0000256" key="4">
    <source>
        <dbReference type="SAM" id="MobiDB-lite"/>
    </source>
</evidence>
<dbReference type="VEuPathDB" id="FungiDB:MYCTH_2303184"/>
<dbReference type="PANTHER" id="PTHR24173">
    <property type="entry name" value="ANKYRIN REPEAT CONTAINING"/>
    <property type="match status" value="1"/>
</dbReference>
<name>G2QC36_THET4</name>
<dbReference type="EMBL" id="CP003004">
    <property type="protein sequence ID" value="AEO57263.1"/>
    <property type="molecule type" value="Genomic_DNA"/>
</dbReference>
<accession>G2QC36</accession>
<feature type="repeat" description="ANK" evidence="3">
    <location>
        <begin position="202"/>
        <end position="234"/>
    </location>
</feature>
<dbReference type="SMART" id="SM00248">
    <property type="entry name" value="ANK"/>
    <property type="match status" value="5"/>
</dbReference>
<feature type="region of interest" description="Disordered" evidence="4">
    <location>
        <begin position="1"/>
        <end position="26"/>
    </location>
</feature>
<dbReference type="InterPro" id="IPR036770">
    <property type="entry name" value="Ankyrin_rpt-contain_sf"/>
</dbReference>
<dbReference type="PROSITE" id="PS50088">
    <property type="entry name" value="ANK_REPEAT"/>
    <property type="match status" value="3"/>
</dbReference>
<dbReference type="eggNOG" id="KOG4177">
    <property type="taxonomic scope" value="Eukaryota"/>
</dbReference>
<evidence type="ECO:0000256" key="1">
    <source>
        <dbReference type="ARBA" id="ARBA00022737"/>
    </source>
</evidence>
<dbReference type="OrthoDB" id="4589408at2759"/>
<dbReference type="InParanoid" id="G2QC36"/>
<gene>
    <name evidence="5" type="ORF">MYCTH_2303184</name>
</gene>
<proteinExistence type="predicted"/>
<sequence>MDSHGSPRSSDIAQVAPSLPLPWPEDDPCPEFRSHYAVTDRFVSAAFPDYHTQSTQQMFSRDATSPTFSHSAWIDNAEALHAAPHELPSEPPSHGYHAPMIEAPSSLVDQQMPQRVENFVECGLGSAMPGFSGSHTSLLDHGVVEAIPLGGTNPIYGATEAQDMMLCTQGHTPLHYAVIGNDLQKAKTMLHAGASPNAASRNGTTPLHYAAYQRNVEMVKLLLDYGASLDATTDKKRSVLFFAVRSHGQLDSSDLLIYGDSTMTASNPPTDDDTVRIINALYNSPTRWRCLLRSLNKSDKDGVTPLMVAARGGFGKTATLLLERGAQPDQRDHSDHTALKYAAMSNHRDLVRLLLLTDEAVSSERKPSHVLKLASKNIPTSDVPAQHEQETWEDSHFVSSAAFLAEEIVRLCQEMGMLDGLLNLAYRKSKLHLLELFLRATRRLDIETSHGNGS</sequence>
<keyword evidence="6" id="KW-1185">Reference proteome</keyword>
<feature type="repeat" description="ANK" evidence="3">
    <location>
        <begin position="169"/>
        <end position="201"/>
    </location>
</feature>
<evidence type="ECO:0000313" key="5">
    <source>
        <dbReference type="EMBL" id="AEO57263.1"/>
    </source>
</evidence>
<keyword evidence="1" id="KW-0677">Repeat</keyword>
<dbReference type="SUPFAM" id="SSF48403">
    <property type="entry name" value="Ankyrin repeat"/>
    <property type="match status" value="1"/>
</dbReference>
<dbReference type="PRINTS" id="PR01415">
    <property type="entry name" value="ANKYRIN"/>
</dbReference>
<keyword evidence="2 3" id="KW-0040">ANK repeat</keyword>
<reference evidence="5 6" key="1">
    <citation type="journal article" date="2011" name="Nat. Biotechnol.">
        <title>Comparative genomic analysis of the thermophilic biomass-degrading fungi Myceliophthora thermophila and Thielavia terrestris.</title>
        <authorList>
            <person name="Berka R.M."/>
            <person name="Grigoriev I.V."/>
            <person name="Otillar R."/>
            <person name="Salamov A."/>
            <person name="Grimwood J."/>
            <person name="Reid I."/>
            <person name="Ishmael N."/>
            <person name="John T."/>
            <person name="Darmond C."/>
            <person name="Moisan M.-C."/>
            <person name="Henrissat B."/>
            <person name="Coutinho P.M."/>
            <person name="Lombard V."/>
            <person name="Natvig D.O."/>
            <person name="Lindquist E."/>
            <person name="Schmutz J."/>
            <person name="Lucas S."/>
            <person name="Harris P."/>
            <person name="Powlowski J."/>
            <person name="Bellemare A."/>
            <person name="Taylor D."/>
            <person name="Butler G."/>
            <person name="de Vries R.P."/>
            <person name="Allijn I.E."/>
            <person name="van den Brink J."/>
            <person name="Ushinsky S."/>
            <person name="Storms R."/>
            <person name="Powell A.J."/>
            <person name="Paulsen I.T."/>
            <person name="Elbourne L.D.H."/>
            <person name="Baker S.E."/>
            <person name="Magnuson J."/>
            <person name="LaBoissiere S."/>
            <person name="Clutterbuck A.J."/>
            <person name="Martinez D."/>
            <person name="Wogulis M."/>
            <person name="de Leon A.L."/>
            <person name="Rey M.W."/>
            <person name="Tsang A."/>
        </authorList>
    </citation>
    <scope>NUCLEOTIDE SEQUENCE [LARGE SCALE GENOMIC DNA]</scope>
    <source>
        <strain evidence="6">ATCC 42464 / BCRC 31852 / DSM 1799</strain>
    </source>
</reference>
<dbReference type="AlphaFoldDB" id="G2QC36"/>
<feature type="compositionally biased region" description="Polar residues" evidence="4">
    <location>
        <begin position="1"/>
        <end position="12"/>
    </location>
</feature>